<protein>
    <recommendedName>
        <fullName evidence="1">Cyclic nucleotide-binding domain-containing protein</fullName>
    </recommendedName>
</protein>
<dbReference type="AlphaFoldDB" id="A0A6A3DZ84"/>
<reference evidence="2 3" key="1">
    <citation type="submission" date="2018-08" db="EMBL/GenBank/DDBJ databases">
        <title>Genomic investigation of the strawberry pathogen Phytophthora fragariae indicates pathogenicity is determined by transcriptional variation in three key races.</title>
        <authorList>
            <person name="Adams T.M."/>
            <person name="Armitage A.D."/>
            <person name="Sobczyk M.K."/>
            <person name="Bates H.J."/>
            <person name="Dunwell J.M."/>
            <person name="Nellist C.F."/>
            <person name="Harrison R.J."/>
        </authorList>
    </citation>
    <scope>NUCLEOTIDE SEQUENCE [LARGE SCALE GENOMIC DNA]</scope>
    <source>
        <strain evidence="2 3">NOV-9</strain>
    </source>
</reference>
<sequence>MPDALAALQWLCVPHCKSGTAQLPCICICLRSSCSRGSATTPLPSWPSVAFLVPAGRSSVPFGHLAILYGGPWVARRRVRPAPARCRAACLDRPSFAAVLVLARPSVAARGAV</sequence>
<accession>A0A6A3DZ84</accession>
<proteinExistence type="predicted"/>
<evidence type="ECO:0000313" key="3">
    <source>
        <dbReference type="Proteomes" id="UP000429523"/>
    </source>
</evidence>
<dbReference type="InterPro" id="IPR000595">
    <property type="entry name" value="cNMP-bd_dom"/>
</dbReference>
<dbReference type="PROSITE" id="PS50042">
    <property type="entry name" value="CNMP_BINDING_3"/>
    <property type="match status" value="1"/>
</dbReference>
<comment type="caution">
    <text evidence="2">The sequence shown here is derived from an EMBL/GenBank/DDBJ whole genome shotgun (WGS) entry which is preliminary data.</text>
</comment>
<evidence type="ECO:0000313" key="2">
    <source>
        <dbReference type="EMBL" id="KAE8925536.1"/>
    </source>
</evidence>
<dbReference type="Proteomes" id="UP000429523">
    <property type="component" value="Unassembled WGS sequence"/>
</dbReference>
<dbReference type="EMBL" id="QXGF01002241">
    <property type="protein sequence ID" value="KAE8925536.1"/>
    <property type="molecule type" value="Genomic_DNA"/>
</dbReference>
<gene>
    <name evidence="2" type="ORF">PF009_g24258</name>
</gene>
<organism evidence="2 3">
    <name type="scientific">Phytophthora fragariae</name>
    <dbReference type="NCBI Taxonomy" id="53985"/>
    <lineage>
        <taxon>Eukaryota</taxon>
        <taxon>Sar</taxon>
        <taxon>Stramenopiles</taxon>
        <taxon>Oomycota</taxon>
        <taxon>Peronosporomycetes</taxon>
        <taxon>Peronosporales</taxon>
        <taxon>Peronosporaceae</taxon>
        <taxon>Phytophthora</taxon>
    </lineage>
</organism>
<feature type="domain" description="Cyclic nucleotide-binding" evidence="1">
    <location>
        <begin position="62"/>
        <end position="100"/>
    </location>
</feature>
<name>A0A6A3DZ84_9STRA</name>
<evidence type="ECO:0000259" key="1">
    <source>
        <dbReference type="PROSITE" id="PS50042"/>
    </source>
</evidence>